<keyword evidence="9" id="KW-1185">Reference proteome</keyword>
<dbReference type="Pfam" id="PF03016">
    <property type="entry name" value="Exostosin_GT47"/>
    <property type="match status" value="1"/>
</dbReference>
<dbReference type="PANTHER" id="PTHR11062">
    <property type="entry name" value="EXOSTOSIN HEPARAN SULFATE GLYCOSYLTRANSFERASE -RELATED"/>
    <property type="match status" value="1"/>
</dbReference>
<evidence type="ECO:0000256" key="6">
    <source>
        <dbReference type="SAM" id="MobiDB-lite"/>
    </source>
</evidence>
<evidence type="ECO:0000313" key="9">
    <source>
        <dbReference type="Proteomes" id="UP000634136"/>
    </source>
</evidence>
<gene>
    <name evidence="8" type="ORF">G2W53_008673</name>
</gene>
<feature type="domain" description="Exostosin GT47" evidence="7">
    <location>
        <begin position="32"/>
        <end position="84"/>
    </location>
</feature>
<dbReference type="GO" id="GO:0016757">
    <property type="term" value="F:glycosyltransferase activity"/>
    <property type="evidence" value="ECO:0007669"/>
    <property type="project" value="UniProtKB-KW"/>
</dbReference>
<keyword evidence="4" id="KW-0735">Signal-anchor</keyword>
<comment type="caution">
    <text evidence="8">The sequence shown here is derived from an EMBL/GenBank/DDBJ whole genome shotgun (WGS) entry which is preliminary data.</text>
</comment>
<keyword evidence="4" id="KW-0812">Transmembrane</keyword>
<dbReference type="InterPro" id="IPR040911">
    <property type="entry name" value="Exostosin_GT47"/>
</dbReference>
<reference evidence="8" key="1">
    <citation type="submission" date="2020-09" db="EMBL/GenBank/DDBJ databases">
        <title>Genome-Enabled Discovery of Anthraquinone Biosynthesis in Senna tora.</title>
        <authorList>
            <person name="Kang S.-H."/>
            <person name="Pandey R.P."/>
            <person name="Lee C.-M."/>
            <person name="Sim J.-S."/>
            <person name="Jeong J.-T."/>
            <person name="Choi B.-S."/>
            <person name="Jung M."/>
            <person name="Ginzburg D."/>
            <person name="Zhao K."/>
            <person name="Won S.Y."/>
            <person name="Oh T.-J."/>
            <person name="Yu Y."/>
            <person name="Kim N.-H."/>
            <person name="Lee O.R."/>
            <person name="Lee T.-H."/>
            <person name="Bashyal P."/>
            <person name="Kim T.-S."/>
            <person name="Lee W.-H."/>
            <person name="Kawkins C."/>
            <person name="Kim C.-K."/>
            <person name="Kim J.S."/>
            <person name="Ahn B.O."/>
            <person name="Rhee S.Y."/>
            <person name="Sohng J.K."/>
        </authorList>
    </citation>
    <scope>NUCLEOTIDE SEQUENCE</scope>
    <source>
        <tissue evidence="8">Leaf</tissue>
    </source>
</reference>
<dbReference type="Proteomes" id="UP000634136">
    <property type="component" value="Unassembled WGS sequence"/>
</dbReference>
<accession>A0A835CEU6</accession>
<evidence type="ECO:0000256" key="4">
    <source>
        <dbReference type="ARBA" id="ARBA00022968"/>
    </source>
</evidence>
<dbReference type="OrthoDB" id="1435256at2759"/>
<evidence type="ECO:0000256" key="5">
    <source>
        <dbReference type="ARBA" id="ARBA00023034"/>
    </source>
</evidence>
<evidence type="ECO:0000259" key="7">
    <source>
        <dbReference type="Pfam" id="PF03016"/>
    </source>
</evidence>
<comment type="subcellular location">
    <subcellularLocation>
        <location evidence="1">Golgi apparatus membrane</location>
        <topology evidence="1">Single-pass type II membrane protein</topology>
    </subcellularLocation>
</comment>
<name>A0A835CEU6_9FABA</name>
<dbReference type="AlphaFoldDB" id="A0A835CEU6"/>
<evidence type="ECO:0000256" key="1">
    <source>
        <dbReference type="ARBA" id="ARBA00004323"/>
    </source>
</evidence>
<dbReference type="EMBL" id="JAAIUW010000003">
    <property type="protein sequence ID" value="KAF7840191.1"/>
    <property type="molecule type" value="Genomic_DNA"/>
</dbReference>
<comment type="similarity">
    <text evidence="2">Belongs to the glycosyltransferase 47 family.</text>
</comment>
<sequence length="238" mass="26659">MYKSMVNFLRVYLTTISSKVVDSDSVQVGIYEVASPRVVEAIFAECVPVLISEGYVRHFSDVLNWGSFSIEVGVKDIGNIKKILLGVSESKYLEMQRRVKMVKRHFVPNDPPKRFDVFHMTIHSVWLRRRRNQNSDSSSFCQPPTPIRRRTESATTSDADSQLLHKVSSEETIETARLLALKEGAAELCGFLDSKNLRALEIGQVSFSLHCVTTIALPSAKPKVLPPENAAVFVTVAF</sequence>
<protein>
    <submittedName>
        <fullName evidence="8">Putative glycosyltransferase</fullName>
    </submittedName>
</protein>
<keyword evidence="3" id="KW-0328">Glycosyltransferase</keyword>
<dbReference type="GO" id="GO:0000139">
    <property type="term" value="C:Golgi membrane"/>
    <property type="evidence" value="ECO:0007669"/>
    <property type="project" value="UniProtKB-SubCell"/>
</dbReference>
<organism evidence="8 9">
    <name type="scientific">Senna tora</name>
    <dbReference type="NCBI Taxonomy" id="362788"/>
    <lineage>
        <taxon>Eukaryota</taxon>
        <taxon>Viridiplantae</taxon>
        <taxon>Streptophyta</taxon>
        <taxon>Embryophyta</taxon>
        <taxon>Tracheophyta</taxon>
        <taxon>Spermatophyta</taxon>
        <taxon>Magnoliopsida</taxon>
        <taxon>eudicotyledons</taxon>
        <taxon>Gunneridae</taxon>
        <taxon>Pentapetalae</taxon>
        <taxon>rosids</taxon>
        <taxon>fabids</taxon>
        <taxon>Fabales</taxon>
        <taxon>Fabaceae</taxon>
        <taxon>Caesalpinioideae</taxon>
        <taxon>Cassia clade</taxon>
        <taxon>Senna</taxon>
    </lineage>
</organism>
<dbReference type="InterPro" id="IPR004263">
    <property type="entry name" value="Exostosin"/>
</dbReference>
<proteinExistence type="inferred from homology"/>
<evidence type="ECO:0000313" key="8">
    <source>
        <dbReference type="EMBL" id="KAF7840191.1"/>
    </source>
</evidence>
<evidence type="ECO:0000256" key="3">
    <source>
        <dbReference type="ARBA" id="ARBA00022676"/>
    </source>
</evidence>
<feature type="region of interest" description="Disordered" evidence="6">
    <location>
        <begin position="134"/>
        <end position="161"/>
    </location>
</feature>
<dbReference type="PANTHER" id="PTHR11062:SF300">
    <property type="entry name" value="EXOSTOSIN GT47 DOMAIN-CONTAINING PROTEIN"/>
    <property type="match status" value="1"/>
</dbReference>
<keyword evidence="5" id="KW-0333">Golgi apparatus</keyword>
<evidence type="ECO:0000256" key="2">
    <source>
        <dbReference type="ARBA" id="ARBA00010271"/>
    </source>
</evidence>
<keyword evidence="8" id="KW-0808">Transferase</keyword>